<feature type="compositionally biased region" description="Basic and acidic residues" evidence="1">
    <location>
        <begin position="36"/>
        <end position="49"/>
    </location>
</feature>
<protein>
    <submittedName>
        <fullName evidence="2">Alternative protein CNGA3</fullName>
    </submittedName>
</protein>
<evidence type="ECO:0000256" key="1">
    <source>
        <dbReference type="SAM" id="MobiDB-lite"/>
    </source>
</evidence>
<organism evidence="2">
    <name type="scientific">Homo sapiens</name>
    <name type="common">Human</name>
    <dbReference type="NCBI Taxonomy" id="9606"/>
    <lineage>
        <taxon>Eukaryota</taxon>
        <taxon>Metazoa</taxon>
        <taxon>Chordata</taxon>
        <taxon>Craniata</taxon>
        <taxon>Vertebrata</taxon>
        <taxon>Euteleostomi</taxon>
        <taxon>Mammalia</taxon>
        <taxon>Eutheria</taxon>
        <taxon>Euarchontoglires</taxon>
        <taxon>Primates</taxon>
        <taxon>Haplorrhini</taxon>
        <taxon>Catarrhini</taxon>
        <taxon>Hominidae</taxon>
        <taxon>Homo</taxon>
    </lineage>
</organism>
<accession>L8E7M2</accession>
<sequence length="49" mass="5203">MTSASFGPPLRLQSLTLLSHGEGGHRLLQQSPSRVLGRERGGGSERNCA</sequence>
<dbReference type="AlphaFoldDB" id="L8E7M2"/>
<dbReference type="EMBL" id="HF583637">
    <property type="protein sequence ID" value="CCQ43134.1"/>
    <property type="molecule type" value="Genomic_DNA"/>
</dbReference>
<reference evidence="2" key="1">
    <citation type="journal article" date="2013" name="PLoS ONE">
        <title>Direct detection of alternative open reading frames translation products in human significantly expands the proteome.</title>
        <authorList>
            <person name="Vanderperre B."/>
            <person name="Lucier J.-F."/>
            <person name="Motard J."/>
            <person name="Tremblay G."/>
            <person name="Vanderperre S."/>
            <person name="Wisztorski M."/>
            <person name="Salzet M."/>
            <person name="Boisvert F.-M."/>
            <person name="Roucou X."/>
        </authorList>
    </citation>
    <scope>NUCLEOTIDE SEQUENCE</scope>
</reference>
<dbReference type="OrthoDB" id="421226at2759"/>
<name>L8E7M2_HUMAN</name>
<proteinExistence type="predicted"/>
<feature type="region of interest" description="Disordered" evidence="1">
    <location>
        <begin position="23"/>
        <end position="49"/>
    </location>
</feature>
<evidence type="ECO:0000313" key="2">
    <source>
        <dbReference type="EMBL" id="CCQ43134.1"/>
    </source>
</evidence>
<gene>
    <name evidence="2" type="primary">CNGA3</name>
</gene>